<dbReference type="EMBL" id="JYDH01000040">
    <property type="protein sequence ID" value="KRY36751.1"/>
    <property type="molecule type" value="Genomic_DNA"/>
</dbReference>
<evidence type="ECO:0000313" key="3">
    <source>
        <dbReference type="Proteomes" id="UP000054776"/>
    </source>
</evidence>
<gene>
    <name evidence="2" type="ORF">T01_14169</name>
</gene>
<evidence type="ECO:0000313" key="2">
    <source>
        <dbReference type="EMBL" id="KRY36751.1"/>
    </source>
</evidence>
<keyword evidence="3" id="KW-1185">Reference proteome</keyword>
<dbReference type="Proteomes" id="UP000054776">
    <property type="component" value="Unassembled WGS sequence"/>
</dbReference>
<name>A0A0V1BIW7_TRISP</name>
<feature type="compositionally biased region" description="Low complexity" evidence="1">
    <location>
        <begin position="40"/>
        <end position="51"/>
    </location>
</feature>
<protein>
    <submittedName>
        <fullName evidence="2">Uncharacterized protein</fullName>
    </submittedName>
</protein>
<reference evidence="2 3" key="1">
    <citation type="submission" date="2015-01" db="EMBL/GenBank/DDBJ databases">
        <title>Evolution of Trichinella species and genotypes.</title>
        <authorList>
            <person name="Korhonen P.K."/>
            <person name="Edoardo P."/>
            <person name="Giuseppe L.R."/>
            <person name="Gasser R.B."/>
        </authorList>
    </citation>
    <scope>NUCLEOTIDE SEQUENCE [LARGE SCALE GENOMIC DNA]</scope>
    <source>
        <strain evidence="2">ISS3</strain>
    </source>
</reference>
<dbReference type="InParanoid" id="A0A0V1BIW7"/>
<sequence>MREICGRLGDRDFVVNGRSVKGPNRKLSIEGRLVQSTRASSGQVSRLRSSSFTTGTTVPPTSDSCGQRDVTIESNLGALVRRQTPFSHSTIRSPTIRNIIDDIQQAERRASELKINQTQNGE</sequence>
<proteinExistence type="predicted"/>
<comment type="caution">
    <text evidence="2">The sequence shown here is derived from an EMBL/GenBank/DDBJ whole genome shotgun (WGS) entry which is preliminary data.</text>
</comment>
<feature type="region of interest" description="Disordered" evidence="1">
    <location>
        <begin position="38"/>
        <end position="69"/>
    </location>
</feature>
<dbReference type="AlphaFoldDB" id="A0A0V1BIW7"/>
<feature type="compositionally biased region" description="Polar residues" evidence="1">
    <location>
        <begin position="52"/>
        <end position="65"/>
    </location>
</feature>
<accession>A0A0V1BIW7</accession>
<evidence type="ECO:0000256" key="1">
    <source>
        <dbReference type="SAM" id="MobiDB-lite"/>
    </source>
</evidence>
<organism evidence="2 3">
    <name type="scientific">Trichinella spiralis</name>
    <name type="common">Trichina worm</name>
    <dbReference type="NCBI Taxonomy" id="6334"/>
    <lineage>
        <taxon>Eukaryota</taxon>
        <taxon>Metazoa</taxon>
        <taxon>Ecdysozoa</taxon>
        <taxon>Nematoda</taxon>
        <taxon>Enoplea</taxon>
        <taxon>Dorylaimia</taxon>
        <taxon>Trichinellida</taxon>
        <taxon>Trichinellidae</taxon>
        <taxon>Trichinella</taxon>
    </lineage>
</organism>
<dbReference type="OrthoDB" id="10432758at2759"/>